<reference evidence="1" key="1">
    <citation type="submission" date="2023-10" db="EMBL/GenBank/DDBJ databases">
        <authorList>
            <person name="Rodriguez Cubillos JULIANA M."/>
            <person name="De Vega J."/>
        </authorList>
    </citation>
    <scope>NUCLEOTIDE SEQUENCE</scope>
</reference>
<keyword evidence="2" id="KW-1185">Reference proteome</keyword>
<evidence type="ECO:0000313" key="1">
    <source>
        <dbReference type="EMBL" id="CAJ2663911.1"/>
    </source>
</evidence>
<name>A0ACB0L3M5_TRIPR</name>
<dbReference type="EMBL" id="CASHSV030000409">
    <property type="protein sequence ID" value="CAJ2663911.1"/>
    <property type="molecule type" value="Genomic_DNA"/>
</dbReference>
<sequence>MKSFFQEAKLNEDGDIIGFKMHDLIHDLAKQVAGDDCCYLDNNAKGFRGRPVHVWVEFDSFYLLESLDASRLRTLIVLSFNDDELLDREKQSIISTFKHLRVLKLCNFEDVRLCVSFEKLKHLRFLDLLKSCMLESLHKSIGNLICLQTIKVRLNEKVVLSTKFVSKLINLRHLDIRTWTFGDKTPVGKFFGWLSPVTHIIEITLTYCQGLQYLPPLERLPFLKSLELCDLDDLEYIYCEESFSFRVSGVSATLLLASQLPISGGFVFGDYGKTFRTFHKPHDDFIKGNLTIFHQLVYYSYRRKNIKFFLVQNLTSLENLEFVYFSSQHFQATEIWFKDDINYLPSLQKITFHYCDDLKALPDWICNISSLQHIKIDYCNKLTLLPERMSRLTNLHTLEIFGDSLLVEECQKKHVQLGLKLLTSQT</sequence>
<dbReference type="Proteomes" id="UP001177021">
    <property type="component" value="Unassembled WGS sequence"/>
</dbReference>
<protein>
    <submittedName>
        <fullName evidence="1">Uncharacterized protein</fullName>
    </submittedName>
</protein>
<evidence type="ECO:0000313" key="2">
    <source>
        <dbReference type="Proteomes" id="UP001177021"/>
    </source>
</evidence>
<accession>A0ACB0L3M5</accession>
<proteinExistence type="predicted"/>
<gene>
    <name evidence="1" type="ORF">MILVUS5_LOCUS29245</name>
</gene>
<comment type="caution">
    <text evidence="1">The sequence shown here is derived from an EMBL/GenBank/DDBJ whole genome shotgun (WGS) entry which is preliminary data.</text>
</comment>
<organism evidence="1 2">
    <name type="scientific">Trifolium pratense</name>
    <name type="common">Red clover</name>
    <dbReference type="NCBI Taxonomy" id="57577"/>
    <lineage>
        <taxon>Eukaryota</taxon>
        <taxon>Viridiplantae</taxon>
        <taxon>Streptophyta</taxon>
        <taxon>Embryophyta</taxon>
        <taxon>Tracheophyta</taxon>
        <taxon>Spermatophyta</taxon>
        <taxon>Magnoliopsida</taxon>
        <taxon>eudicotyledons</taxon>
        <taxon>Gunneridae</taxon>
        <taxon>Pentapetalae</taxon>
        <taxon>rosids</taxon>
        <taxon>fabids</taxon>
        <taxon>Fabales</taxon>
        <taxon>Fabaceae</taxon>
        <taxon>Papilionoideae</taxon>
        <taxon>50 kb inversion clade</taxon>
        <taxon>NPAAA clade</taxon>
        <taxon>Hologalegina</taxon>
        <taxon>IRL clade</taxon>
        <taxon>Trifolieae</taxon>
        <taxon>Trifolium</taxon>
    </lineage>
</organism>